<gene>
    <name evidence="1" type="ORF">OTERR_12610</name>
</gene>
<dbReference type="EMBL" id="CP022579">
    <property type="protein sequence ID" value="QEL64737.1"/>
    <property type="molecule type" value="Genomic_DNA"/>
</dbReference>
<dbReference type="AlphaFoldDB" id="A0A5C1E9B1"/>
<organism evidence="1 2">
    <name type="scientific">Oryzomicrobium terrae</name>
    <dbReference type="NCBI Taxonomy" id="1735038"/>
    <lineage>
        <taxon>Bacteria</taxon>
        <taxon>Pseudomonadati</taxon>
        <taxon>Pseudomonadota</taxon>
        <taxon>Betaproteobacteria</taxon>
        <taxon>Rhodocyclales</taxon>
        <taxon>Rhodocyclaceae</taxon>
        <taxon>Oryzomicrobium</taxon>
    </lineage>
</organism>
<dbReference type="Proteomes" id="UP000323671">
    <property type="component" value="Chromosome"/>
</dbReference>
<name>A0A5C1E9B1_9RHOO</name>
<sequence>MFTISDDVLAKAFADSYRGSPDGAHLAGLRAVADLVAQELAKGQEPVAYLFQHEDTGQTMCVDVKQVEWGFEANNPRLVKVGPLYTRPVVAAPAGVPEGWKLVPVGYLEAVEKAAKIAGDYSPCIDAVEEAGGEAAEDPTWAIHHILYYAGFMLSAAPAAPADATPRLDKPAKVGCTRFGVGIAWSTVIGAAQRLYEFEVTPEKEAERIKKANENLSALRAAIGAAPADAVAKDAGWINPNNKTQARYLPNIGEPVLFCHAGKVYLGKHTGGGFKAMTPPFGSFVTWDCVWMYLPDAAIAASREGA</sequence>
<evidence type="ECO:0000313" key="1">
    <source>
        <dbReference type="EMBL" id="QEL64737.1"/>
    </source>
</evidence>
<reference evidence="1 2" key="1">
    <citation type="submission" date="2017-07" db="EMBL/GenBank/DDBJ databases">
        <title>Complete genome sequence of Oryzomicrobium terrae TPP412.</title>
        <authorList>
            <person name="Chiu L.-W."/>
            <person name="Lo K.-J."/>
            <person name="Tsai Y.-M."/>
            <person name="Lin S.-S."/>
            <person name="Kuo C.-H."/>
            <person name="Liu C.-T."/>
        </authorList>
    </citation>
    <scope>NUCLEOTIDE SEQUENCE [LARGE SCALE GENOMIC DNA]</scope>
    <source>
        <strain evidence="1 2">TPP412</strain>
    </source>
</reference>
<keyword evidence="2" id="KW-1185">Reference proteome</keyword>
<accession>A0A5C1E9B1</accession>
<protein>
    <submittedName>
        <fullName evidence="1">Uncharacterized protein</fullName>
    </submittedName>
</protein>
<evidence type="ECO:0000313" key="2">
    <source>
        <dbReference type="Proteomes" id="UP000323671"/>
    </source>
</evidence>
<proteinExistence type="predicted"/>
<dbReference type="RefSeq" id="WP_149425188.1">
    <property type="nucleotide sequence ID" value="NZ_CP022579.1"/>
</dbReference>
<dbReference type="KEGG" id="otr:OTERR_12610"/>